<dbReference type="SUPFAM" id="SSF48371">
    <property type="entry name" value="ARM repeat"/>
    <property type="match status" value="1"/>
</dbReference>
<reference evidence="2" key="1">
    <citation type="submission" date="2017-02" db="EMBL/GenBank/DDBJ databases">
        <authorList>
            <person name="Varghese N."/>
            <person name="Submissions S."/>
        </authorList>
    </citation>
    <scope>NUCLEOTIDE SEQUENCE [LARGE SCALE GENOMIC DNA]</scope>
    <source>
        <strain evidence="2">ATCC BAA-34</strain>
    </source>
</reference>
<dbReference type="RefSeq" id="WP_078790957.1">
    <property type="nucleotide sequence ID" value="NZ_FUWR01000018.1"/>
</dbReference>
<dbReference type="InterPro" id="IPR016024">
    <property type="entry name" value="ARM-type_fold"/>
</dbReference>
<dbReference type="Proteomes" id="UP000190102">
    <property type="component" value="Unassembled WGS sequence"/>
</dbReference>
<protein>
    <submittedName>
        <fullName evidence="1">HEAT repeat</fullName>
    </submittedName>
</protein>
<dbReference type="EMBL" id="FUWR01000018">
    <property type="protein sequence ID" value="SKA11758.1"/>
    <property type="molecule type" value="Genomic_DNA"/>
</dbReference>
<evidence type="ECO:0000313" key="1">
    <source>
        <dbReference type="EMBL" id="SKA11758.1"/>
    </source>
</evidence>
<name>A0A1T4R7U6_9BACT</name>
<accession>A0A1T4R7U6</accession>
<dbReference type="Gene3D" id="1.25.10.10">
    <property type="entry name" value="Leucine-rich Repeat Variant"/>
    <property type="match status" value="2"/>
</dbReference>
<sequence>MLESVITDLAAPLLRAKAVAAVAGDLNIARRNWNAYPSGHPLVESSIQKLLVSFQSLCGDGGGVQLGITREGLLLGDEYVEKNNQLCRSVAAAFFERGVGALLVSHPPTREELLALLKLLALKREEIFAQGGIEKLWQEAGITALEVRAIRYDRFSGTEEEQLGNDKDDGQTQGSLWEQFALLLTKGEVGVAGGDTSPEQLAASLNAHFARRSGSGGGLSGTTLKAVSTLIQQVVSASAGSGGHVGSIGSGSGIGDGDSGVAGWSELDVVQASAIKADLAAFIVALDPLLRRQILHGFCETSAGDESTAADLFRYLGSAVLQETYASAEEYAEAPQLLQEILRRLLPHMIDTYDRTTSDDEMHNRMHTLLQEHQHEVYMPDEYMQGLLDVLNSGKFEQLDAGDVAKLLASLNPQAIDSRGSEIILQLVIADPTGEAAQELIKNLSDLCGHFLELGDYGQVLKILSQAADPRLPQPLRMVMRDAFCRREFLDEILSGLTIWGKPKYDQVTLLIQVLGRAFIEPLLDRMAEEENMSLRRFMIDRVQTFGEAARPYLLARLSDQRWYVLRNIIIMLRTLGPTQEAEQLRPFLRHANPKVRIEALKTLLQASDPIAQRQMLRDLESTDRETQLIAISLADHNSPPDMARKLMALVASGGYTAVECELKAAAVQALGEIGRPEILPELVKVLASRSLLAFKALNRLKVDIIRSLERYPAQTVLPLLERLSDGSDDVARQAAESLRVVRSKAV</sequence>
<gene>
    <name evidence="1" type="ORF">SAMN02745119_02717</name>
</gene>
<dbReference type="AlphaFoldDB" id="A0A1T4R7U6"/>
<proteinExistence type="predicted"/>
<evidence type="ECO:0000313" key="2">
    <source>
        <dbReference type="Proteomes" id="UP000190102"/>
    </source>
</evidence>
<keyword evidence="2" id="KW-1185">Reference proteome</keyword>
<organism evidence="1 2">
    <name type="scientific">Trichlorobacter thiogenes</name>
    <dbReference type="NCBI Taxonomy" id="115783"/>
    <lineage>
        <taxon>Bacteria</taxon>
        <taxon>Pseudomonadati</taxon>
        <taxon>Thermodesulfobacteriota</taxon>
        <taxon>Desulfuromonadia</taxon>
        <taxon>Geobacterales</taxon>
        <taxon>Geobacteraceae</taxon>
        <taxon>Trichlorobacter</taxon>
    </lineage>
</organism>
<dbReference type="InterPro" id="IPR011989">
    <property type="entry name" value="ARM-like"/>
</dbReference>
<dbReference type="OrthoDB" id="9766168at2"/>
<dbReference type="STRING" id="115783.SAMN02745119_02717"/>